<protein>
    <submittedName>
        <fullName evidence="1">Uncharacterized protein</fullName>
    </submittedName>
</protein>
<dbReference type="InterPro" id="IPR046703">
    <property type="entry name" value="DUF6776"/>
</dbReference>
<evidence type="ECO:0000313" key="2">
    <source>
        <dbReference type="Proteomes" id="UP000238390"/>
    </source>
</evidence>
<dbReference type="RefSeq" id="WP_034079715.1">
    <property type="nucleotide sequence ID" value="NZ_CP020560.1"/>
</dbReference>
<reference evidence="1 2" key="1">
    <citation type="submission" date="2018-02" db="EMBL/GenBank/DDBJ databases">
        <title>FDA/CDC Antimicrobial Resistant Isolate Bank Genome Sequencing.</title>
        <authorList>
            <person name="Benahmed F.H."/>
            <person name="Lutgring J.D."/>
            <person name="Yoo B."/>
            <person name="Machado M."/>
            <person name="Brown A."/>
            <person name="McAllister G."/>
            <person name="Perry A."/>
            <person name="Halpin A.L."/>
            <person name="Vavikolanu K."/>
            <person name="Ott S."/>
            <person name="Zhao X."/>
            <person name="Tallon L.J."/>
            <person name="Sadzewicz L."/>
            <person name="Aluvathingal J."/>
            <person name="Nadendla S."/>
            <person name="Voskania-kordi A."/>
            <person name="Simonyan V."/>
            <person name="Patel J."/>
            <person name="Shawar R.M."/>
        </authorList>
    </citation>
    <scope>NUCLEOTIDE SEQUENCE [LARGE SCALE GENOMIC DNA]</scope>
    <source>
        <strain evidence="1 2">AR_0356</strain>
    </source>
</reference>
<proteinExistence type="predicted"/>
<dbReference type="GeneID" id="77219166"/>
<dbReference type="EMBL" id="CP027169">
    <property type="protein sequence ID" value="AVK08267.1"/>
    <property type="molecule type" value="Genomic_DNA"/>
</dbReference>
<dbReference type="Proteomes" id="UP000238390">
    <property type="component" value="Chromosome"/>
</dbReference>
<gene>
    <name evidence="1" type="ORF">CSB93_1951</name>
</gene>
<sequence>MSGWELRFRDPRRAWLARLGIGALLLSVPLAFFGGRWSTGADNARSEAEAQRQEALIGEQKTELERLRTEVEVLRSGERLGQQAIEQSRQTIKLLEEQVFKQQQDIAFYKGVVAPASKTDALEIRAFEVQGTDNPLRFRYKVMLSRLGKDERKLDGRLKVRISGKLARKDASYDLEQLSPELGKTGLSISLRHFQSIPEAGRFAELELPKNFIPTLIDVRAELNGQSKPLQRRFDWPKQ</sequence>
<organism evidence="1 2">
    <name type="scientific">Pseudomonas paraeruginosa</name>
    <dbReference type="NCBI Taxonomy" id="2994495"/>
    <lineage>
        <taxon>Bacteria</taxon>
        <taxon>Pseudomonadati</taxon>
        <taxon>Pseudomonadota</taxon>
        <taxon>Gammaproteobacteria</taxon>
        <taxon>Pseudomonadales</taxon>
        <taxon>Pseudomonadaceae</taxon>
        <taxon>Pseudomonas</taxon>
    </lineage>
</organism>
<dbReference type="Pfam" id="PF20567">
    <property type="entry name" value="DUF6776"/>
    <property type="match status" value="1"/>
</dbReference>
<dbReference type="AlphaFoldDB" id="A0A2R3J326"/>
<evidence type="ECO:0000313" key="1">
    <source>
        <dbReference type="EMBL" id="AVK08267.1"/>
    </source>
</evidence>
<keyword evidence="2" id="KW-1185">Reference proteome</keyword>
<accession>A0A2R3J326</accession>
<name>A0A2R3J326_9PSED</name>